<organism evidence="2 3">
    <name type="scientific">Tilletiopsis washingtonensis</name>
    <dbReference type="NCBI Taxonomy" id="58919"/>
    <lineage>
        <taxon>Eukaryota</taxon>
        <taxon>Fungi</taxon>
        <taxon>Dikarya</taxon>
        <taxon>Basidiomycota</taxon>
        <taxon>Ustilaginomycotina</taxon>
        <taxon>Exobasidiomycetes</taxon>
        <taxon>Entylomatales</taxon>
        <taxon>Entylomatales incertae sedis</taxon>
        <taxon>Tilletiopsis</taxon>
    </lineage>
</organism>
<dbReference type="AlphaFoldDB" id="A0A316Z2F7"/>
<dbReference type="GeneID" id="37266596"/>
<reference evidence="2 3" key="1">
    <citation type="journal article" date="2018" name="Mol. Biol. Evol.">
        <title>Broad Genomic Sampling Reveals a Smut Pathogenic Ancestry of the Fungal Clade Ustilaginomycotina.</title>
        <authorList>
            <person name="Kijpornyongpan T."/>
            <person name="Mondo S.J."/>
            <person name="Barry K."/>
            <person name="Sandor L."/>
            <person name="Lee J."/>
            <person name="Lipzen A."/>
            <person name="Pangilinan J."/>
            <person name="LaButti K."/>
            <person name="Hainaut M."/>
            <person name="Henrissat B."/>
            <person name="Grigoriev I.V."/>
            <person name="Spatafora J.W."/>
            <person name="Aime M.C."/>
        </authorList>
    </citation>
    <scope>NUCLEOTIDE SEQUENCE [LARGE SCALE GENOMIC DNA]</scope>
    <source>
        <strain evidence="2 3">MCA 4186</strain>
    </source>
</reference>
<sequence>MHELTSPCAQSEEVSMLQTTEGMSARSLNTLLDREQQPPAQPDSSDAALPPAVIELNLFRPYYLDSWAEGGRRDARDVCYSAAMRLLSRFHRHLESNAPGILKAAALADVEGLESLFKGKREVAARLWFWTHASVNALFLLQHHLEQMDLHHLAQGAPGEGDRVQPDSYHYQAPR</sequence>
<dbReference type="Proteomes" id="UP000245946">
    <property type="component" value="Unassembled WGS sequence"/>
</dbReference>
<accession>A0A316Z2F7</accession>
<evidence type="ECO:0000313" key="2">
    <source>
        <dbReference type="EMBL" id="PWN95749.1"/>
    </source>
</evidence>
<name>A0A316Z2F7_9BASI</name>
<dbReference type="RefSeq" id="XP_025596028.1">
    <property type="nucleotide sequence ID" value="XM_025739050.1"/>
</dbReference>
<evidence type="ECO:0000256" key="1">
    <source>
        <dbReference type="SAM" id="MobiDB-lite"/>
    </source>
</evidence>
<evidence type="ECO:0000313" key="3">
    <source>
        <dbReference type="Proteomes" id="UP000245946"/>
    </source>
</evidence>
<keyword evidence="3" id="KW-1185">Reference proteome</keyword>
<dbReference type="EMBL" id="KZ819302">
    <property type="protein sequence ID" value="PWN95749.1"/>
    <property type="molecule type" value="Genomic_DNA"/>
</dbReference>
<gene>
    <name evidence="2" type="ORF">FA09DRAFT_124698</name>
</gene>
<feature type="region of interest" description="Disordered" evidence="1">
    <location>
        <begin position="156"/>
        <end position="175"/>
    </location>
</feature>
<protein>
    <submittedName>
        <fullName evidence="2">Uncharacterized protein</fullName>
    </submittedName>
</protein>
<proteinExistence type="predicted"/>
<dbReference type="STRING" id="58919.A0A316Z2F7"/>